<evidence type="ECO:0000256" key="3">
    <source>
        <dbReference type="ARBA" id="ARBA00022525"/>
    </source>
</evidence>
<protein>
    <recommendedName>
        <fullName evidence="8">RlpA-like protein double-psi beta-barrel domain-containing protein</fullName>
    </recommendedName>
</protein>
<comment type="subcellular location">
    <subcellularLocation>
        <location evidence="1">Secreted</location>
    </subcellularLocation>
</comment>
<dbReference type="EMBL" id="CM008046">
    <property type="protein sequence ID" value="PAN07243.1"/>
    <property type="molecule type" value="Genomic_DNA"/>
</dbReference>
<keyword evidence="4 5" id="KW-0732">Signal</keyword>
<organism evidence="6">
    <name type="scientific">Panicum hallii</name>
    <dbReference type="NCBI Taxonomy" id="206008"/>
    <lineage>
        <taxon>Eukaryota</taxon>
        <taxon>Viridiplantae</taxon>
        <taxon>Streptophyta</taxon>
        <taxon>Embryophyta</taxon>
        <taxon>Tracheophyta</taxon>
        <taxon>Spermatophyta</taxon>
        <taxon>Magnoliopsida</taxon>
        <taxon>Liliopsida</taxon>
        <taxon>Poales</taxon>
        <taxon>Poaceae</taxon>
        <taxon>PACMAD clade</taxon>
        <taxon>Panicoideae</taxon>
        <taxon>Panicodae</taxon>
        <taxon>Paniceae</taxon>
        <taxon>Panicinae</taxon>
        <taxon>Panicum</taxon>
        <taxon>Panicum sect. Panicum</taxon>
    </lineage>
</organism>
<evidence type="ECO:0000313" key="6">
    <source>
        <dbReference type="EMBL" id="PAN07243.1"/>
    </source>
</evidence>
<name>A0A2S3GRB0_9POAL</name>
<dbReference type="InterPro" id="IPR039271">
    <property type="entry name" value="Kiwellin-like"/>
</dbReference>
<evidence type="ECO:0000256" key="1">
    <source>
        <dbReference type="ARBA" id="ARBA00004613"/>
    </source>
</evidence>
<dbReference type="EMBL" id="CM008046">
    <property type="protein sequence ID" value="PAN07245.1"/>
    <property type="molecule type" value="Genomic_DNA"/>
</dbReference>
<dbReference type="Proteomes" id="UP000243499">
    <property type="component" value="Chromosome 1"/>
</dbReference>
<dbReference type="Gene3D" id="2.40.40.10">
    <property type="entry name" value="RlpA-like domain"/>
    <property type="match status" value="1"/>
</dbReference>
<keyword evidence="3" id="KW-0964">Secreted</keyword>
<proteinExistence type="inferred from homology"/>
<evidence type="ECO:0000256" key="4">
    <source>
        <dbReference type="ARBA" id="ARBA00022729"/>
    </source>
</evidence>
<dbReference type="Gramene" id="PAN07243">
    <property type="protein sequence ID" value="PAN07243"/>
    <property type="gene ID" value="PAHAL_1G321600"/>
</dbReference>
<evidence type="ECO:0000313" key="7">
    <source>
        <dbReference type="EMBL" id="PAN07245.1"/>
    </source>
</evidence>
<dbReference type="CDD" id="cd22270">
    <property type="entry name" value="DPBB_kiwellin-like"/>
    <property type="match status" value="1"/>
</dbReference>
<sequence>MSTASLLALALAGLVLVTFPGLCAGTAAAHRPAAKCQPSGSLEGPSTGHVCGECCKPGHVYPTYRCSPPVTASTRAVMTLNNFEEGGDGGDPSECDGKYHLNTEPVVALSTGWYNHGKRCGRQIRINAKGRSVLAKVVDECDTLHGCDKPHAFQPPCPHNIVDASQAVWNALGITGDEVGDYPITWSDA</sequence>
<feature type="signal peptide" evidence="5">
    <location>
        <begin position="1"/>
        <end position="25"/>
    </location>
</feature>
<evidence type="ECO:0000256" key="5">
    <source>
        <dbReference type="SAM" id="SignalP"/>
    </source>
</evidence>
<evidence type="ECO:0000256" key="2">
    <source>
        <dbReference type="ARBA" id="ARBA00005592"/>
    </source>
</evidence>
<comment type="similarity">
    <text evidence="2">Belongs to the kiwellin family.</text>
</comment>
<dbReference type="PANTHER" id="PTHR33191">
    <property type="entry name" value="RIPENING-RELATED PROTEIN 2-RELATED"/>
    <property type="match status" value="1"/>
</dbReference>
<gene>
    <name evidence="6" type="ORF">PAHAL_1G321600</name>
    <name evidence="7" type="ORF">PAHAL_1G321700</name>
</gene>
<reference evidence="6" key="1">
    <citation type="submission" date="2018-04" db="EMBL/GenBank/DDBJ databases">
        <title>WGS assembly of Panicum hallii.</title>
        <authorList>
            <person name="Lovell J."/>
            <person name="Jenkins J."/>
            <person name="Lowry D."/>
            <person name="Mamidi S."/>
            <person name="Sreedasyam A."/>
            <person name="Weng X."/>
            <person name="Barry K."/>
            <person name="Bonette J."/>
            <person name="Campitelli B."/>
            <person name="Daum C."/>
            <person name="Gordon S."/>
            <person name="Gould B."/>
            <person name="Lipzen A."/>
            <person name="Macqueen A."/>
            <person name="Palacio-Mejia J."/>
            <person name="Plott C."/>
            <person name="Shakirov E."/>
            <person name="Shu S."/>
            <person name="Yoshinaga Y."/>
            <person name="Zane M."/>
            <person name="Rokhsar D."/>
            <person name="Grimwood J."/>
            <person name="Schmutz J."/>
            <person name="Juenger T."/>
        </authorList>
    </citation>
    <scope>NUCLEOTIDE SEQUENCE [LARGE SCALE GENOMIC DNA]</scope>
    <source>
        <strain evidence="6">FIL2</strain>
    </source>
</reference>
<evidence type="ECO:0008006" key="8">
    <source>
        <dbReference type="Google" id="ProtNLM"/>
    </source>
</evidence>
<dbReference type="SUPFAM" id="SSF50685">
    <property type="entry name" value="Barwin-like endoglucanases"/>
    <property type="match status" value="1"/>
</dbReference>
<dbReference type="PANTHER" id="PTHR33191:SF36">
    <property type="entry name" value="RIPENING-RELATED PROTEIN 1"/>
    <property type="match status" value="1"/>
</dbReference>
<dbReference type="Pfam" id="PF24300">
    <property type="entry name" value="KWL1"/>
    <property type="match status" value="1"/>
</dbReference>
<dbReference type="GO" id="GO:0005576">
    <property type="term" value="C:extracellular region"/>
    <property type="evidence" value="ECO:0007669"/>
    <property type="project" value="UniProtKB-SubCell"/>
</dbReference>
<dbReference type="InterPro" id="IPR036908">
    <property type="entry name" value="RlpA-like_sf"/>
</dbReference>
<accession>A0A2S3GRB0</accession>
<dbReference type="AlphaFoldDB" id="A0A2S3GRB0"/>
<feature type="chain" id="PRO_5036048561" description="RlpA-like protein double-psi beta-barrel domain-containing protein" evidence="5">
    <location>
        <begin position="26"/>
        <end position="189"/>
    </location>
</feature>
<dbReference type="Gramene" id="PAN07245">
    <property type="protein sequence ID" value="PAN07245"/>
    <property type="gene ID" value="PAHAL_1G321700"/>
</dbReference>